<feature type="transmembrane region" description="Helical" evidence="9">
    <location>
        <begin position="124"/>
        <end position="143"/>
    </location>
</feature>
<dbReference type="PANTHER" id="PTHR23504">
    <property type="entry name" value="MAJOR FACILITATOR SUPERFAMILY DOMAIN-CONTAINING PROTEIN 10"/>
    <property type="match status" value="1"/>
</dbReference>
<reference evidence="11" key="1">
    <citation type="submission" date="2022-10" db="EMBL/GenBank/DDBJ databases">
        <title>Characterization and whole genome sequencing of a new Roseateles species, isolated from fresh water.</title>
        <authorList>
            <person name="Guliayeva D.Y."/>
            <person name="Akhremchuk A.E."/>
            <person name="Sikolenko M.A."/>
            <person name="Valentovich L.N."/>
            <person name="Sidarenka A.V."/>
        </authorList>
    </citation>
    <scope>NUCLEOTIDE SEQUENCE</scope>
    <source>
        <strain evidence="11">BIM B-1768</strain>
    </source>
</reference>
<dbReference type="EMBL" id="CP104562">
    <property type="protein sequence ID" value="UXH76110.1"/>
    <property type="molecule type" value="Genomic_DNA"/>
</dbReference>
<evidence type="ECO:0000256" key="3">
    <source>
        <dbReference type="ARBA" id="ARBA00007520"/>
    </source>
</evidence>
<feature type="transmembrane region" description="Helical" evidence="9">
    <location>
        <begin position="353"/>
        <end position="374"/>
    </location>
</feature>
<name>A0ABY6AU61_9BURK</name>
<dbReference type="InterPro" id="IPR011701">
    <property type="entry name" value="MFS"/>
</dbReference>
<feature type="transmembrane region" description="Helical" evidence="9">
    <location>
        <begin position="91"/>
        <end position="112"/>
    </location>
</feature>
<feature type="transmembrane region" description="Helical" evidence="9">
    <location>
        <begin position="57"/>
        <end position="79"/>
    </location>
</feature>
<dbReference type="InterPro" id="IPR005829">
    <property type="entry name" value="Sugar_transporter_CS"/>
</dbReference>
<feature type="compositionally biased region" description="Polar residues" evidence="8">
    <location>
        <begin position="1"/>
        <end position="21"/>
    </location>
</feature>
<dbReference type="InterPro" id="IPR036259">
    <property type="entry name" value="MFS_trans_sf"/>
</dbReference>
<keyword evidence="12" id="KW-1185">Reference proteome</keyword>
<protein>
    <submittedName>
        <fullName evidence="11">MFS transporter</fullName>
    </submittedName>
</protein>
<feature type="transmembrane region" description="Helical" evidence="9">
    <location>
        <begin position="329"/>
        <end position="347"/>
    </location>
</feature>
<evidence type="ECO:0000259" key="10">
    <source>
        <dbReference type="PROSITE" id="PS50850"/>
    </source>
</evidence>
<dbReference type="PANTHER" id="PTHR23504:SF15">
    <property type="entry name" value="MAJOR FACILITATOR SUPERFAMILY (MFS) PROFILE DOMAIN-CONTAINING PROTEIN"/>
    <property type="match status" value="1"/>
</dbReference>
<keyword evidence="7 9" id="KW-0472">Membrane</keyword>
<feature type="transmembrane region" description="Helical" evidence="9">
    <location>
        <begin position="395"/>
        <end position="416"/>
    </location>
</feature>
<evidence type="ECO:0000256" key="7">
    <source>
        <dbReference type="ARBA" id="ARBA00023136"/>
    </source>
</evidence>
<feature type="domain" description="Major facilitator superfamily (MFS) profile" evidence="10">
    <location>
        <begin position="54"/>
        <end position="448"/>
    </location>
</feature>
<feature type="transmembrane region" description="Helical" evidence="9">
    <location>
        <begin position="264"/>
        <end position="286"/>
    </location>
</feature>
<feature type="transmembrane region" description="Helical" evidence="9">
    <location>
        <begin position="181"/>
        <end position="204"/>
    </location>
</feature>
<organism evidence="11 12">
    <name type="scientific">Roseateles amylovorans</name>
    <dbReference type="NCBI Taxonomy" id="2978473"/>
    <lineage>
        <taxon>Bacteria</taxon>
        <taxon>Pseudomonadati</taxon>
        <taxon>Pseudomonadota</taxon>
        <taxon>Betaproteobacteria</taxon>
        <taxon>Burkholderiales</taxon>
        <taxon>Sphaerotilaceae</taxon>
        <taxon>Roseateles</taxon>
    </lineage>
</organism>
<dbReference type="SUPFAM" id="SSF103473">
    <property type="entry name" value="MFS general substrate transporter"/>
    <property type="match status" value="1"/>
</dbReference>
<evidence type="ECO:0000313" key="11">
    <source>
        <dbReference type="EMBL" id="UXH76110.1"/>
    </source>
</evidence>
<dbReference type="PROSITE" id="PS50850">
    <property type="entry name" value="MFS"/>
    <property type="match status" value="1"/>
</dbReference>
<dbReference type="InterPro" id="IPR001958">
    <property type="entry name" value="Tet-R_TetA/multi-R_MdtG-like"/>
</dbReference>
<dbReference type="PRINTS" id="PR01035">
    <property type="entry name" value="TCRTETA"/>
</dbReference>
<feature type="transmembrane region" description="Helical" evidence="9">
    <location>
        <begin position="422"/>
        <end position="444"/>
    </location>
</feature>
<evidence type="ECO:0000313" key="12">
    <source>
        <dbReference type="Proteomes" id="UP001064933"/>
    </source>
</evidence>
<dbReference type="PROSITE" id="PS00216">
    <property type="entry name" value="SUGAR_TRANSPORT_1"/>
    <property type="match status" value="1"/>
</dbReference>
<keyword evidence="6 9" id="KW-1133">Transmembrane helix</keyword>
<feature type="transmembrane region" description="Helical" evidence="9">
    <location>
        <begin position="298"/>
        <end position="317"/>
    </location>
</feature>
<evidence type="ECO:0000256" key="9">
    <source>
        <dbReference type="SAM" id="Phobius"/>
    </source>
</evidence>
<gene>
    <name evidence="11" type="ORF">N4261_13610</name>
</gene>
<comment type="function">
    <text evidence="1">Resistance to tetracycline by an active tetracycline efflux. This is an energy-dependent process that decreases the accumulation of the antibiotic in whole cells. This protein functions as a metal-tetracycline/H(+) antiporter.</text>
</comment>
<keyword evidence="4" id="KW-0813">Transport</keyword>
<sequence>MSSPDDAPQATNATNDSNSATAPDATTALNVPERAQAAPACEASPAATAPPPPRLHFVLVCVFLDMLGIGLVMPALPLFIGEVAGSREAQIAWYGALVMVYGVTQFLAAPLIGALSDRFGRRPVLLLSMVGMALNFLITAVAGNLIGLVIGRILGGLSAANMSVAYAYASDVCPPAERTKTFGRIGAAFSVGFIAGPVLGGLLAEFGLVVPLYASAAVCVLNLVYGLLFLGESLPADGRKPFSLKQANPFSSLGRLVVSPSTRALVLSFGVLVFAQLMSQTSFVLYTHFRFGWSPGQVGVALFLVGLGSTVMQAFCLGPLNKRFGDERLVLMGLASGGITFFVYGVATEGWMIYAIIALNMLSFAASPALQSIVSKASGDVGQGALMGGLQSLRSAAVVLAPLASSALLALTSGLPQGDWRVGTVFMVCAALQFIGLLVMAHYFRRAPQVIEVAT</sequence>
<evidence type="ECO:0000256" key="8">
    <source>
        <dbReference type="SAM" id="MobiDB-lite"/>
    </source>
</evidence>
<dbReference type="Pfam" id="PF07690">
    <property type="entry name" value="MFS_1"/>
    <property type="match status" value="1"/>
</dbReference>
<dbReference type="Gene3D" id="1.20.1250.20">
    <property type="entry name" value="MFS general substrate transporter like domains"/>
    <property type="match status" value="1"/>
</dbReference>
<comment type="similarity">
    <text evidence="3">Belongs to the major facilitator superfamily. TCR/Tet family.</text>
</comment>
<comment type="subcellular location">
    <subcellularLocation>
        <location evidence="2">Membrane</location>
        <topology evidence="2">Multi-pass membrane protein</topology>
    </subcellularLocation>
</comment>
<evidence type="ECO:0000256" key="4">
    <source>
        <dbReference type="ARBA" id="ARBA00022448"/>
    </source>
</evidence>
<evidence type="ECO:0000256" key="1">
    <source>
        <dbReference type="ARBA" id="ARBA00003279"/>
    </source>
</evidence>
<feature type="transmembrane region" description="Helical" evidence="9">
    <location>
        <begin position="149"/>
        <end position="169"/>
    </location>
</feature>
<evidence type="ECO:0000256" key="5">
    <source>
        <dbReference type="ARBA" id="ARBA00022692"/>
    </source>
</evidence>
<keyword evidence="5 9" id="KW-0812">Transmembrane</keyword>
<dbReference type="InterPro" id="IPR020846">
    <property type="entry name" value="MFS_dom"/>
</dbReference>
<feature type="region of interest" description="Disordered" evidence="8">
    <location>
        <begin position="1"/>
        <end position="29"/>
    </location>
</feature>
<accession>A0ABY6AU61</accession>
<evidence type="ECO:0000256" key="2">
    <source>
        <dbReference type="ARBA" id="ARBA00004141"/>
    </source>
</evidence>
<proteinExistence type="inferred from homology"/>
<dbReference type="Proteomes" id="UP001064933">
    <property type="component" value="Chromosome"/>
</dbReference>
<evidence type="ECO:0000256" key="6">
    <source>
        <dbReference type="ARBA" id="ARBA00022989"/>
    </source>
</evidence>
<feature type="transmembrane region" description="Helical" evidence="9">
    <location>
        <begin position="210"/>
        <end position="230"/>
    </location>
</feature>
<dbReference type="RefSeq" id="WP_261755842.1">
    <property type="nucleotide sequence ID" value="NZ_CP104562.2"/>
</dbReference>